<gene>
    <name evidence="2" type="ORF">HHI36_006885</name>
</gene>
<dbReference type="AlphaFoldDB" id="A0ABD2MN68"/>
<feature type="region of interest" description="Disordered" evidence="1">
    <location>
        <begin position="1"/>
        <end position="51"/>
    </location>
</feature>
<organism evidence="2 3">
    <name type="scientific">Cryptolaemus montrouzieri</name>
    <dbReference type="NCBI Taxonomy" id="559131"/>
    <lineage>
        <taxon>Eukaryota</taxon>
        <taxon>Metazoa</taxon>
        <taxon>Ecdysozoa</taxon>
        <taxon>Arthropoda</taxon>
        <taxon>Hexapoda</taxon>
        <taxon>Insecta</taxon>
        <taxon>Pterygota</taxon>
        <taxon>Neoptera</taxon>
        <taxon>Endopterygota</taxon>
        <taxon>Coleoptera</taxon>
        <taxon>Polyphaga</taxon>
        <taxon>Cucujiformia</taxon>
        <taxon>Coccinelloidea</taxon>
        <taxon>Coccinellidae</taxon>
        <taxon>Scymninae</taxon>
        <taxon>Scymnini</taxon>
        <taxon>Cryptolaemus</taxon>
    </lineage>
</organism>
<keyword evidence="3" id="KW-1185">Reference proteome</keyword>
<dbReference type="EMBL" id="JABFTP020000021">
    <property type="protein sequence ID" value="KAL3267758.1"/>
    <property type="molecule type" value="Genomic_DNA"/>
</dbReference>
<proteinExistence type="predicted"/>
<sequence length="115" mass="12769">MCRPVSESPQAQRSESLSPSLKRLTVDEQRMLKAGSDEATQAHQSRGEDRDFLSYRLNVRDENKARVEHHSRIPVFPGPSDGGVSNGGRAGSKEPFKSTAEDLVGERRRKLSPSH</sequence>
<accession>A0ABD2MN68</accession>
<evidence type="ECO:0000256" key="1">
    <source>
        <dbReference type="SAM" id="MobiDB-lite"/>
    </source>
</evidence>
<name>A0ABD2MN68_9CUCU</name>
<reference evidence="2 3" key="1">
    <citation type="journal article" date="2021" name="BMC Biol.">
        <title>Horizontally acquired antibacterial genes associated with adaptive radiation of ladybird beetles.</title>
        <authorList>
            <person name="Li H.S."/>
            <person name="Tang X.F."/>
            <person name="Huang Y.H."/>
            <person name="Xu Z.Y."/>
            <person name="Chen M.L."/>
            <person name="Du X.Y."/>
            <person name="Qiu B.Y."/>
            <person name="Chen P.T."/>
            <person name="Zhang W."/>
            <person name="Slipinski A."/>
            <person name="Escalona H.E."/>
            <person name="Waterhouse R.M."/>
            <person name="Zwick A."/>
            <person name="Pang H."/>
        </authorList>
    </citation>
    <scope>NUCLEOTIDE SEQUENCE [LARGE SCALE GENOMIC DNA]</scope>
    <source>
        <strain evidence="2">SYSU2018</strain>
    </source>
</reference>
<evidence type="ECO:0000313" key="3">
    <source>
        <dbReference type="Proteomes" id="UP001516400"/>
    </source>
</evidence>
<feature type="compositionally biased region" description="Basic and acidic residues" evidence="1">
    <location>
        <begin position="91"/>
        <end position="106"/>
    </location>
</feature>
<feature type="region of interest" description="Disordered" evidence="1">
    <location>
        <begin position="64"/>
        <end position="115"/>
    </location>
</feature>
<evidence type="ECO:0000313" key="2">
    <source>
        <dbReference type="EMBL" id="KAL3267758.1"/>
    </source>
</evidence>
<dbReference type="Proteomes" id="UP001516400">
    <property type="component" value="Unassembled WGS sequence"/>
</dbReference>
<comment type="caution">
    <text evidence="2">The sequence shown here is derived from an EMBL/GenBank/DDBJ whole genome shotgun (WGS) entry which is preliminary data.</text>
</comment>
<protein>
    <submittedName>
        <fullName evidence="2">Uncharacterized protein</fullName>
    </submittedName>
</protein>
<feature type="compositionally biased region" description="Polar residues" evidence="1">
    <location>
        <begin position="7"/>
        <end position="19"/>
    </location>
</feature>
<feature type="compositionally biased region" description="Gly residues" evidence="1">
    <location>
        <begin position="80"/>
        <end position="90"/>
    </location>
</feature>